<comment type="caution">
    <text evidence="1">The sequence shown here is derived from an EMBL/GenBank/DDBJ whole genome shotgun (WGS) entry which is preliminary data.</text>
</comment>
<evidence type="ECO:0000313" key="2">
    <source>
        <dbReference type="Proteomes" id="UP001234297"/>
    </source>
</evidence>
<proteinExistence type="predicted"/>
<keyword evidence="2" id="KW-1185">Reference proteome</keyword>
<sequence>MEEQLYSLQLSQIKLKDTSKLHGKMPTKILQCLENLRSAEISTGKASQANLVVVEPGLRHCSSQDNDLIGFCGSGQSVSSEDDLIRIADPHLFNYGNVGLGDPHPCNSGNGVLSVQENHHVESILMKDFVFWNENVVDYEKLITEILRCLESLRTAENSIWKISQANHPAVEKDIHIGQPNLTSLVKSSPTHHHYIDHPNHSSNEEDLRMEEVEDGFLSLVEVAKAAANKRKMDDVAAIGQIEGSYTAVVRGSKSLPWQQQTTLDTASKLTITMPSDAAYDDSFSKSLRNSDLYLFTMAQGMLESSYQLVSEQFNPEMEDYTTSQADQAISEPRVWRSSINTNGNVRAQNPNSTAAVATPELPLPTPISNTHIQFPFPDDVVKVSIDGFPIKLRKCFTVLQVCKVVGIDIPRSYYHSLLFVVENCHLCLIEVEKSPKPVISCAMPCPHFLR</sequence>
<evidence type="ECO:0000313" key="1">
    <source>
        <dbReference type="EMBL" id="KAJ8636153.1"/>
    </source>
</evidence>
<reference evidence="1 2" key="1">
    <citation type="journal article" date="2022" name="Hortic Res">
        <title>A haplotype resolved chromosomal level avocado genome allows analysis of novel avocado genes.</title>
        <authorList>
            <person name="Nath O."/>
            <person name="Fletcher S.J."/>
            <person name="Hayward A."/>
            <person name="Shaw L.M."/>
            <person name="Masouleh A.K."/>
            <person name="Furtado A."/>
            <person name="Henry R.J."/>
            <person name="Mitter N."/>
        </authorList>
    </citation>
    <scope>NUCLEOTIDE SEQUENCE [LARGE SCALE GENOMIC DNA]</scope>
    <source>
        <strain evidence="2">cv. Hass</strain>
    </source>
</reference>
<protein>
    <submittedName>
        <fullName evidence="1">Uncharacterized protein</fullName>
    </submittedName>
</protein>
<dbReference type="EMBL" id="CM056811">
    <property type="protein sequence ID" value="KAJ8636153.1"/>
    <property type="molecule type" value="Genomic_DNA"/>
</dbReference>
<organism evidence="1 2">
    <name type="scientific">Persea americana</name>
    <name type="common">Avocado</name>
    <dbReference type="NCBI Taxonomy" id="3435"/>
    <lineage>
        <taxon>Eukaryota</taxon>
        <taxon>Viridiplantae</taxon>
        <taxon>Streptophyta</taxon>
        <taxon>Embryophyta</taxon>
        <taxon>Tracheophyta</taxon>
        <taxon>Spermatophyta</taxon>
        <taxon>Magnoliopsida</taxon>
        <taxon>Magnoliidae</taxon>
        <taxon>Laurales</taxon>
        <taxon>Lauraceae</taxon>
        <taxon>Persea</taxon>
    </lineage>
</organism>
<dbReference type="Proteomes" id="UP001234297">
    <property type="component" value="Chromosome 3"/>
</dbReference>
<gene>
    <name evidence="1" type="ORF">MRB53_010420</name>
</gene>
<accession>A0ACC2LSI2</accession>
<name>A0ACC2LSI2_PERAE</name>